<gene>
    <name evidence="1" type="ORF">TrLO_g9999</name>
</gene>
<comment type="caution">
    <text evidence="1">The sequence shown here is derived from an EMBL/GenBank/DDBJ whole genome shotgun (WGS) entry which is preliminary data.</text>
</comment>
<evidence type="ECO:0000313" key="2">
    <source>
        <dbReference type="Proteomes" id="UP001165122"/>
    </source>
</evidence>
<protein>
    <submittedName>
        <fullName evidence="1">Uncharacterized protein</fullName>
    </submittedName>
</protein>
<accession>A0A9W6ZMF5</accession>
<proteinExistence type="predicted"/>
<reference evidence="2" key="1">
    <citation type="journal article" date="2023" name="Commun. Biol.">
        <title>Genome analysis of Parmales, the sister group of diatoms, reveals the evolutionary specialization of diatoms from phago-mixotrophs to photoautotrophs.</title>
        <authorList>
            <person name="Ban H."/>
            <person name="Sato S."/>
            <person name="Yoshikawa S."/>
            <person name="Yamada K."/>
            <person name="Nakamura Y."/>
            <person name="Ichinomiya M."/>
            <person name="Sato N."/>
            <person name="Blanc-Mathieu R."/>
            <person name="Endo H."/>
            <person name="Kuwata A."/>
            <person name="Ogata H."/>
        </authorList>
    </citation>
    <scope>NUCLEOTIDE SEQUENCE [LARGE SCALE GENOMIC DNA]</scope>
    <source>
        <strain evidence="2">NIES 3700</strain>
    </source>
</reference>
<keyword evidence="2" id="KW-1185">Reference proteome</keyword>
<name>A0A9W6ZMF5_9STRA</name>
<dbReference type="SUPFAM" id="SSF49899">
    <property type="entry name" value="Concanavalin A-like lectins/glucanases"/>
    <property type="match status" value="1"/>
</dbReference>
<dbReference type="Proteomes" id="UP001165122">
    <property type="component" value="Unassembled WGS sequence"/>
</dbReference>
<dbReference type="Gene3D" id="2.60.120.200">
    <property type="match status" value="1"/>
</dbReference>
<dbReference type="InterPro" id="IPR013320">
    <property type="entry name" value="ConA-like_dom_sf"/>
</dbReference>
<sequence>MGDGRISWAVESWGYTSLMDAFAHFDLGSWTHIVLRVDNDGTRMIRKNGLGDGMIVSYGTMPQVTTRAYHSIGCLREGTSNFLHGSIAYLRMFDTPIESAEIYNM</sequence>
<evidence type="ECO:0000313" key="1">
    <source>
        <dbReference type="EMBL" id="GMH54931.1"/>
    </source>
</evidence>
<dbReference type="EMBL" id="BRXW01000440">
    <property type="protein sequence ID" value="GMH54931.1"/>
    <property type="molecule type" value="Genomic_DNA"/>
</dbReference>
<organism evidence="1 2">
    <name type="scientific">Triparma laevis f. longispina</name>
    <dbReference type="NCBI Taxonomy" id="1714387"/>
    <lineage>
        <taxon>Eukaryota</taxon>
        <taxon>Sar</taxon>
        <taxon>Stramenopiles</taxon>
        <taxon>Ochrophyta</taxon>
        <taxon>Bolidophyceae</taxon>
        <taxon>Parmales</taxon>
        <taxon>Triparmaceae</taxon>
        <taxon>Triparma</taxon>
    </lineage>
</organism>
<dbReference type="AlphaFoldDB" id="A0A9W6ZMF5"/>